<protein>
    <submittedName>
        <fullName evidence="2">Uncharacterized protein</fullName>
    </submittedName>
</protein>
<dbReference type="Proteomes" id="UP000232323">
    <property type="component" value="Unassembled WGS sequence"/>
</dbReference>
<dbReference type="EMBL" id="BEGY01000160">
    <property type="protein sequence ID" value="GAX85285.1"/>
    <property type="molecule type" value="Genomic_DNA"/>
</dbReference>
<feature type="non-terminal residue" evidence="2">
    <location>
        <position position="326"/>
    </location>
</feature>
<reference evidence="2 3" key="1">
    <citation type="submission" date="2017-08" db="EMBL/GenBank/DDBJ databases">
        <title>Acidophilic green algal genome provides insights into adaptation to an acidic environment.</title>
        <authorList>
            <person name="Hirooka S."/>
            <person name="Hirose Y."/>
            <person name="Kanesaki Y."/>
            <person name="Higuchi S."/>
            <person name="Fujiwara T."/>
            <person name="Onuma R."/>
            <person name="Era A."/>
            <person name="Ohbayashi R."/>
            <person name="Uzuka A."/>
            <person name="Nozaki H."/>
            <person name="Yoshikawa H."/>
            <person name="Miyagishima S.Y."/>
        </authorList>
    </citation>
    <scope>NUCLEOTIDE SEQUENCE [LARGE SCALE GENOMIC DNA]</scope>
    <source>
        <strain evidence="2 3">NIES-2499</strain>
    </source>
</reference>
<accession>A0A250XQE7</accession>
<comment type="caution">
    <text evidence="2">The sequence shown here is derived from an EMBL/GenBank/DDBJ whole genome shotgun (WGS) entry which is preliminary data.</text>
</comment>
<feature type="compositionally biased region" description="Pro residues" evidence="1">
    <location>
        <begin position="283"/>
        <end position="306"/>
    </location>
</feature>
<dbReference type="SUPFAM" id="SSF50630">
    <property type="entry name" value="Acid proteases"/>
    <property type="match status" value="1"/>
</dbReference>
<proteinExistence type="predicted"/>
<evidence type="ECO:0000313" key="2">
    <source>
        <dbReference type="EMBL" id="GAX85285.1"/>
    </source>
</evidence>
<keyword evidence="3" id="KW-1185">Reference proteome</keyword>
<evidence type="ECO:0000256" key="1">
    <source>
        <dbReference type="SAM" id="MobiDB-lite"/>
    </source>
</evidence>
<organism evidence="2 3">
    <name type="scientific">Chlamydomonas eustigma</name>
    <dbReference type="NCBI Taxonomy" id="1157962"/>
    <lineage>
        <taxon>Eukaryota</taxon>
        <taxon>Viridiplantae</taxon>
        <taxon>Chlorophyta</taxon>
        <taxon>core chlorophytes</taxon>
        <taxon>Chlorophyceae</taxon>
        <taxon>CS clade</taxon>
        <taxon>Chlamydomonadales</taxon>
        <taxon>Chlamydomonadaceae</taxon>
        <taxon>Chlamydomonas</taxon>
    </lineage>
</organism>
<evidence type="ECO:0000313" key="3">
    <source>
        <dbReference type="Proteomes" id="UP000232323"/>
    </source>
</evidence>
<sequence>MPIVAGESTSMWQQMVSSGAISDTLYLCMGDGGDVASSAAAQAGVIIFGSSTSVAVTGSSAGGNAVTVTMYDSSDMVKSNGQLLLFPPAMWISLSSLNLVSAGKGSVTSLPMSTSNYYLLDTGTSLIYLVQDAYTSFKASFCPSVTALSTSSLHIACQVTSSGYFLVQITGVSSILSKTELNSLFPNISFGITGANGPVNIRPSAYMILEQYRLGSSNTNSNFLEYLVGIASAGSGSNQGILGNAWMVDLLIQETLSTRQLVITEVNSCNDISYGSSPATVASPPPTESPSPLPPSPPHSPPPPTLLLPNFSTSSTHYDHQFSHYF</sequence>
<feature type="region of interest" description="Disordered" evidence="1">
    <location>
        <begin position="275"/>
        <end position="310"/>
    </location>
</feature>
<dbReference type="InterPro" id="IPR021109">
    <property type="entry name" value="Peptidase_aspartic_dom_sf"/>
</dbReference>
<name>A0A250XQE7_9CHLO</name>
<dbReference type="Gene3D" id="2.40.70.10">
    <property type="entry name" value="Acid Proteases"/>
    <property type="match status" value="1"/>
</dbReference>
<gene>
    <name evidence="2" type="ORF">CEUSTIGMA_g12702.t1</name>
</gene>
<dbReference type="OrthoDB" id="2747330at2759"/>
<dbReference type="AlphaFoldDB" id="A0A250XQE7"/>